<evidence type="ECO:0000313" key="1">
    <source>
        <dbReference type="EMBL" id="QCK15559.1"/>
    </source>
</evidence>
<name>A0A4D7JHQ1_9BACT</name>
<dbReference type="AlphaFoldDB" id="A0A4D7JHQ1"/>
<evidence type="ECO:0000313" key="2">
    <source>
        <dbReference type="Proteomes" id="UP000298616"/>
    </source>
</evidence>
<gene>
    <name evidence="1" type="ORF">DCC35_12775</name>
</gene>
<dbReference type="RefSeq" id="WP_137091154.1">
    <property type="nucleotide sequence ID" value="NZ_CP028923.1"/>
</dbReference>
<protein>
    <submittedName>
        <fullName evidence="1">Uncharacterized protein</fullName>
    </submittedName>
</protein>
<dbReference type="KEGG" id="fpf:DCC35_12775"/>
<dbReference type="EMBL" id="CP028923">
    <property type="protein sequence ID" value="QCK15559.1"/>
    <property type="molecule type" value="Genomic_DNA"/>
</dbReference>
<accession>A0A4D7JHQ1</accession>
<reference evidence="1 2" key="1">
    <citation type="submission" date="2018-04" db="EMBL/GenBank/DDBJ databases">
        <title>Complete genome uncultured novel isolate.</title>
        <authorList>
            <person name="Merlino G."/>
        </authorList>
    </citation>
    <scope>NUCLEOTIDE SEQUENCE [LARGE SCALE GENOMIC DNA]</scope>
    <source>
        <strain evidence="2">R1DC9</strain>
    </source>
</reference>
<sequence>MRDAFLRVILFITFSSMLFAQDSSWGKFVLREVELTSQSRLTEDFYLVELNDSHTGYHFKNINVIRKISDKILIVHSHGDFSGVKKAYYVNDLWKLSPNIIGPVNGVKRFVVKSTNPETTMKLIDSGYEPVLKGD</sequence>
<proteinExistence type="predicted"/>
<organism evidence="1 2">
    <name type="scientific">Mangrovivirga cuniculi</name>
    <dbReference type="NCBI Taxonomy" id="2715131"/>
    <lineage>
        <taxon>Bacteria</taxon>
        <taxon>Pseudomonadati</taxon>
        <taxon>Bacteroidota</taxon>
        <taxon>Cytophagia</taxon>
        <taxon>Cytophagales</taxon>
        <taxon>Mangrovivirgaceae</taxon>
        <taxon>Mangrovivirga</taxon>
    </lineage>
</organism>
<keyword evidence="2" id="KW-1185">Reference proteome</keyword>
<dbReference type="Proteomes" id="UP000298616">
    <property type="component" value="Chromosome"/>
</dbReference>